<proteinExistence type="predicted"/>
<dbReference type="PROSITE" id="PS50112">
    <property type="entry name" value="PAS"/>
    <property type="match status" value="2"/>
</dbReference>
<feature type="domain" description="PAS" evidence="7">
    <location>
        <begin position="97"/>
        <end position="139"/>
    </location>
</feature>
<organism evidence="11 12">
    <name type="scientific">Marinobacter profundi</name>
    <dbReference type="NCBI Taxonomy" id="2666256"/>
    <lineage>
        <taxon>Bacteria</taxon>
        <taxon>Pseudomonadati</taxon>
        <taxon>Pseudomonadota</taxon>
        <taxon>Gammaproteobacteria</taxon>
        <taxon>Pseudomonadales</taxon>
        <taxon>Marinobacteraceae</taxon>
        <taxon>Marinobacter</taxon>
    </lineage>
</organism>
<accession>A0A2G1UNI2</accession>
<evidence type="ECO:0000256" key="4">
    <source>
        <dbReference type="ARBA" id="ARBA00022777"/>
    </source>
</evidence>
<dbReference type="Proteomes" id="UP000231409">
    <property type="component" value="Unassembled WGS sequence"/>
</dbReference>
<dbReference type="PROSITE" id="PS50887">
    <property type="entry name" value="GGDEF"/>
    <property type="match status" value="1"/>
</dbReference>
<feature type="domain" description="PAC" evidence="8">
    <location>
        <begin position="296"/>
        <end position="350"/>
    </location>
</feature>
<dbReference type="SUPFAM" id="SSF141868">
    <property type="entry name" value="EAL domain-like"/>
    <property type="match status" value="1"/>
</dbReference>
<dbReference type="PROSITE" id="PS50883">
    <property type="entry name" value="EAL"/>
    <property type="match status" value="1"/>
</dbReference>
<sequence>MLSLFTTVMLQNPKDLRLQACLIILFVCSLLTGLLVAVAEVFPGTLLPEHLGLSREGARMAFLAASTVTAVVASYVLIMGRSLLSLHRIQAQELSTAEQRFRSLFSQSPDAVFGFDKDGYYTSLNPVAQAIVGLGESDLGVTHYRDVLTDEAMDEAGFARFDKGFRNAAAGRTQTFEVGFVNQHGERRDYECAFLPIVVDAGVEGVFAIVKDVTKRLQAQENQRILQRSLESSDNAVVVVDIRSTNLPVVFVNPAFSQMTGYHESEVIGAPVKLLTGPETDAEDLARIRQAAKAGQPVSLTLKSYRRDGTPFWNQVSLAPVRDEQQQVTHVAAIMNDISEKKEQERRLAYQATHDVLTGLANRALFEDRLAHDFALAKRHQQQLAVLFIDLDEFKPINDTLGHKIGDELLISVAQRLTAAIRPTDTLARLGGDEFVLLLPDLGSSHEAEEVAERILGELSQPHLLGGHELYISASIGISTLCKDLERPEKLLQQADMAMYKAKKQGRDTYEIYSRDLDKKLARRVNLRNELQEAMTSGQLNLHYQPLVDRSGSFCGLEALVRWNHPRKGLIAPAEFIPVAEETGQIVHLGKWVTRQACRDAQKLVARGMLAGRMAVNLSPLQFHRPGFLSTLRSILEETGLPARYLELELTESILMKDSDGAIGILNALNDMGIAAAIDDFGTGFSSFSYLRHLPVDKIKIDRSFVSNVVTNDKDAAVCKGVITLAREMDLTVVAEGIENADQFEYLRDYGCEVFQGYHFARPMPIGQLLEWVEKTAGDRSGK</sequence>
<evidence type="ECO:0000313" key="12">
    <source>
        <dbReference type="Proteomes" id="UP000231409"/>
    </source>
</evidence>
<dbReference type="PANTHER" id="PTHR44757">
    <property type="entry name" value="DIGUANYLATE CYCLASE DGCP"/>
    <property type="match status" value="1"/>
</dbReference>
<feature type="transmembrane region" description="Helical" evidence="6">
    <location>
        <begin position="20"/>
        <end position="39"/>
    </location>
</feature>
<dbReference type="Pfam" id="PF08448">
    <property type="entry name" value="PAS_4"/>
    <property type="match status" value="1"/>
</dbReference>
<comment type="catalytic activity">
    <reaction evidence="5">
        <text>3',3'-c-di-GMP + H2O = 5'-phosphoguanylyl(3'-&gt;5')guanosine + H(+)</text>
        <dbReference type="Rhea" id="RHEA:24902"/>
        <dbReference type="ChEBI" id="CHEBI:15377"/>
        <dbReference type="ChEBI" id="CHEBI:15378"/>
        <dbReference type="ChEBI" id="CHEBI:58754"/>
        <dbReference type="ChEBI" id="CHEBI:58805"/>
        <dbReference type="EC" id="3.1.4.52"/>
    </reaction>
    <physiologicalReaction direction="left-to-right" evidence="5">
        <dbReference type="Rhea" id="RHEA:24903"/>
    </physiologicalReaction>
</comment>
<dbReference type="Pfam" id="PF00563">
    <property type="entry name" value="EAL"/>
    <property type="match status" value="1"/>
</dbReference>
<dbReference type="GO" id="GO:0016301">
    <property type="term" value="F:kinase activity"/>
    <property type="evidence" value="ECO:0007669"/>
    <property type="project" value="UniProtKB-KW"/>
</dbReference>
<keyword evidence="12" id="KW-1185">Reference proteome</keyword>
<dbReference type="InterPro" id="IPR035965">
    <property type="entry name" value="PAS-like_dom_sf"/>
</dbReference>
<evidence type="ECO:0000256" key="5">
    <source>
        <dbReference type="ARBA" id="ARBA00051114"/>
    </source>
</evidence>
<dbReference type="InterPro" id="IPR035919">
    <property type="entry name" value="EAL_sf"/>
</dbReference>
<dbReference type="CDD" id="cd00130">
    <property type="entry name" value="PAS"/>
    <property type="match status" value="1"/>
</dbReference>
<evidence type="ECO:0000256" key="2">
    <source>
        <dbReference type="ARBA" id="ARBA00012282"/>
    </source>
</evidence>
<keyword evidence="6" id="KW-0812">Transmembrane</keyword>
<dbReference type="Gene3D" id="3.30.450.20">
    <property type="entry name" value="PAS domain"/>
    <property type="match status" value="2"/>
</dbReference>
<dbReference type="InterPro" id="IPR043128">
    <property type="entry name" value="Rev_trsase/Diguanyl_cyclase"/>
</dbReference>
<keyword evidence="6" id="KW-0472">Membrane</keyword>
<feature type="domain" description="PAS" evidence="7">
    <location>
        <begin position="222"/>
        <end position="295"/>
    </location>
</feature>
<dbReference type="InterPro" id="IPR001633">
    <property type="entry name" value="EAL_dom"/>
</dbReference>
<keyword evidence="3" id="KW-0973">c-di-GMP</keyword>
<evidence type="ECO:0000256" key="6">
    <source>
        <dbReference type="SAM" id="Phobius"/>
    </source>
</evidence>
<dbReference type="Gene3D" id="3.30.70.270">
    <property type="match status" value="1"/>
</dbReference>
<dbReference type="PROSITE" id="PS50113">
    <property type="entry name" value="PAC"/>
    <property type="match status" value="1"/>
</dbReference>
<dbReference type="NCBIfam" id="TIGR00229">
    <property type="entry name" value="sensory_box"/>
    <property type="match status" value="2"/>
</dbReference>
<dbReference type="SMART" id="SM00267">
    <property type="entry name" value="GGDEF"/>
    <property type="match status" value="1"/>
</dbReference>
<evidence type="ECO:0000259" key="9">
    <source>
        <dbReference type="PROSITE" id="PS50883"/>
    </source>
</evidence>
<dbReference type="InterPro" id="IPR001610">
    <property type="entry name" value="PAC"/>
</dbReference>
<dbReference type="PIRSF" id="PIRSF005925">
    <property type="entry name" value="Dos"/>
    <property type="match status" value="1"/>
</dbReference>
<dbReference type="InterPro" id="IPR000700">
    <property type="entry name" value="PAS-assoc_C"/>
</dbReference>
<evidence type="ECO:0000259" key="8">
    <source>
        <dbReference type="PROSITE" id="PS50113"/>
    </source>
</evidence>
<evidence type="ECO:0000259" key="7">
    <source>
        <dbReference type="PROSITE" id="PS50112"/>
    </source>
</evidence>
<dbReference type="Pfam" id="PF13426">
    <property type="entry name" value="PAS_9"/>
    <property type="match status" value="1"/>
</dbReference>
<dbReference type="CDD" id="cd01949">
    <property type="entry name" value="GGDEF"/>
    <property type="match status" value="1"/>
</dbReference>
<dbReference type="FunFam" id="3.20.20.450:FF:000001">
    <property type="entry name" value="Cyclic di-GMP phosphodiesterase yahA"/>
    <property type="match status" value="1"/>
</dbReference>
<reference evidence="11 12" key="1">
    <citation type="submission" date="2017-09" db="EMBL/GenBank/DDBJ databases">
        <title>The draft genome sequences of Marinobacter sp. PWS21.</title>
        <authorList>
            <person name="Cao J."/>
        </authorList>
    </citation>
    <scope>NUCLEOTIDE SEQUENCE [LARGE SCALE GENOMIC DNA]</scope>
    <source>
        <strain evidence="11 12">PWS21</strain>
    </source>
</reference>
<gene>
    <name evidence="11" type="ORF">CLH61_07420</name>
</gene>
<dbReference type="EMBL" id="NTFH01000005">
    <property type="protein sequence ID" value="PHQ15959.1"/>
    <property type="molecule type" value="Genomic_DNA"/>
</dbReference>
<dbReference type="FunFam" id="3.30.70.270:FF:000001">
    <property type="entry name" value="Diguanylate cyclase domain protein"/>
    <property type="match status" value="1"/>
</dbReference>
<comment type="cofactor">
    <cofactor evidence="1">
        <name>Mg(2+)</name>
        <dbReference type="ChEBI" id="CHEBI:18420"/>
    </cofactor>
</comment>
<evidence type="ECO:0000256" key="1">
    <source>
        <dbReference type="ARBA" id="ARBA00001946"/>
    </source>
</evidence>
<feature type="transmembrane region" description="Helical" evidence="6">
    <location>
        <begin position="59"/>
        <end position="78"/>
    </location>
</feature>
<dbReference type="GO" id="GO:0071732">
    <property type="term" value="P:cellular response to nitric oxide"/>
    <property type="evidence" value="ECO:0007669"/>
    <property type="project" value="UniProtKB-ARBA"/>
</dbReference>
<dbReference type="InterPro" id="IPR029787">
    <property type="entry name" value="Nucleotide_cyclase"/>
</dbReference>
<dbReference type="InterPro" id="IPR012226">
    <property type="entry name" value="Diguanyl_cyclase/Pdiesterase"/>
</dbReference>
<dbReference type="NCBIfam" id="TIGR00254">
    <property type="entry name" value="GGDEF"/>
    <property type="match status" value="1"/>
</dbReference>
<keyword evidence="4" id="KW-0808">Transferase</keyword>
<dbReference type="SMART" id="SM00052">
    <property type="entry name" value="EAL"/>
    <property type="match status" value="1"/>
</dbReference>
<dbReference type="RefSeq" id="WP_099614063.1">
    <property type="nucleotide sequence ID" value="NZ_KZ319369.1"/>
</dbReference>
<dbReference type="SMART" id="SM00091">
    <property type="entry name" value="PAS"/>
    <property type="match status" value="2"/>
</dbReference>
<dbReference type="SUPFAM" id="SSF55073">
    <property type="entry name" value="Nucleotide cyclase"/>
    <property type="match status" value="1"/>
</dbReference>
<dbReference type="SUPFAM" id="SSF55785">
    <property type="entry name" value="PYP-like sensor domain (PAS domain)"/>
    <property type="match status" value="2"/>
</dbReference>
<dbReference type="CDD" id="cd01948">
    <property type="entry name" value="EAL"/>
    <property type="match status" value="1"/>
</dbReference>
<dbReference type="SMART" id="SM00086">
    <property type="entry name" value="PAC"/>
    <property type="match status" value="2"/>
</dbReference>
<protein>
    <recommendedName>
        <fullName evidence="2">cyclic-guanylate-specific phosphodiesterase</fullName>
        <ecNumber evidence="2">3.1.4.52</ecNumber>
    </recommendedName>
</protein>
<keyword evidence="6" id="KW-1133">Transmembrane helix</keyword>
<dbReference type="Pfam" id="PF00990">
    <property type="entry name" value="GGDEF"/>
    <property type="match status" value="1"/>
</dbReference>
<dbReference type="AlphaFoldDB" id="A0A2G1UNI2"/>
<comment type="caution">
    <text evidence="11">The sequence shown here is derived from an EMBL/GenBank/DDBJ whole genome shotgun (WGS) entry which is preliminary data.</text>
</comment>
<dbReference type="EC" id="3.1.4.52" evidence="2"/>
<dbReference type="PANTHER" id="PTHR44757:SF2">
    <property type="entry name" value="BIOFILM ARCHITECTURE MAINTENANCE PROTEIN MBAA"/>
    <property type="match status" value="1"/>
</dbReference>
<dbReference type="InterPro" id="IPR000160">
    <property type="entry name" value="GGDEF_dom"/>
</dbReference>
<dbReference type="Gene3D" id="3.20.20.450">
    <property type="entry name" value="EAL domain"/>
    <property type="match status" value="1"/>
</dbReference>
<dbReference type="InterPro" id="IPR013656">
    <property type="entry name" value="PAS_4"/>
</dbReference>
<dbReference type="GO" id="GO:0071111">
    <property type="term" value="F:cyclic-guanylate-specific phosphodiesterase activity"/>
    <property type="evidence" value="ECO:0007669"/>
    <property type="project" value="UniProtKB-EC"/>
</dbReference>
<keyword evidence="4" id="KW-0418">Kinase</keyword>
<evidence type="ECO:0000256" key="3">
    <source>
        <dbReference type="ARBA" id="ARBA00022636"/>
    </source>
</evidence>
<dbReference type="InterPro" id="IPR000014">
    <property type="entry name" value="PAS"/>
</dbReference>
<evidence type="ECO:0000313" key="11">
    <source>
        <dbReference type="EMBL" id="PHQ15959.1"/>
    </source>
</evidence>
<feature type="domain" description="GGDEF" evidence="10">
    <location>
        <begin position="382"/>
        <end position="515"/>
    </location>
</feature>
<dbReference type="InterPro" id="IPR052155">
    <property type="entry name" value="Biofilm_reg_signaling"/>
</dbReference>
<name>A0A2G1UNI2_9GAMM</name>
<evidence type="ECO:0000259" key="10">
    <source>
        <dbReference type="PROSITE" id="PS50887"/>
    </source>
</evidence>
<feature type="domain" description="EAL" evidence="9">
    <location>
        <begin position="524"/>
        <end position="777"/>
    </location>
</feature>